<organism evidence="2 3">
    <name type="scientific">Nitratiruptor tergarcus DSM 16512</name>
    <dbReference type="NCBI Taxonomy" id="1069081"/>
    <lineage>
        <taxon>Bacteria</taxon>
        <taxon>Pseudomonadati</taxon>
        <taxon>Campylobacterota</taxon>
        <taxon>Epsilonproteobacteria</taxon>
        <taxon>Nautiliales</taxon>
        <taxon>Nitratiruptoraceae</taxon>
        <taxon>Nitratiruptor</taxon>
    </lineage>
</organism>
<dbReference type="OrthoDB" id="411356at2"/>
<sequence length="109" mass="12298">MEKMQSIEQIDKRVASEPAVLLYVSAPACSVCDALKPKIAELFTKEFSQVVLLEANIADIPELAGRFNILSAPAILLFFDGKEFAREGRNVSLELFRQRVEKIYNLYFA</sequence>
<proteinExistence type="predicted"/>
<protein>
    <submittedName>
        <fullName evidence="2">Thioredoxin domain-containing protein</fullName>
    </submittedName>
</protein>
<evidence type="ECO:0000259" key="1">
    <source>
        <dbReference type="Pfam" id="PF00085"/>
    </source>
</evidence>
<dbReference type="CDD" id="cd02947">
    <property type="entry name" value="TRX_family"/>
    <property type="match status" value="1"/>
</dbReference>
<dbReference type="Pfam" id="PF00085">
    <property type="entry name" value="Thioredoxin"/>
    <property type="match status" value="1"/>
</dbReference>
<evidence type="ECO:0000313" key="2">
    <source>
        <dbReference type="EMBL" id="SMC09960.1"/>
    </source>
</evidence>
<name>A0A1W1WVA0_9BACT</name>
<gene>
    <name evidence="2" type="ORF">SAMN05660197_1786</name>
</gene>
<feature type="domain" description="Thioredoxin" evidence="1">
    <location>
        <begin position="9"/>
        <end position="86"/>
    </location>
</feature>
<dbReference type="SUPFAM" id="SSF52833">
    <property type="entry name" value="Thioredoxin-like"/>
    <property type="match status" value="1"/>
</dbReference>
<keyword evidence="3" id="KW-1185">Reference proteome</keyword>
<dbReference type="AlphaFoldDB" id="A0A1W1WVA0"/>
<dbReference type="InterPro" id="IPR036249">
    <property type="entry name" value="Thioredoxin-like_sf"/>
</dbReference>
<dbReference type="RefSeq" id="WP_084276304.1">
    <property type="nucleotide sequence ID" value="NZ_AP026671.1"/>
</dbReference>
<evidence type="ECO:0000313" key="3">
    <source>
        <dbReference type="Proteomes" id="UP000192602"/>
    </source>
</evidence>
<accession>A0A1W1WVA0</accession>
<dbReference type="InterPro" id="IPR013766">
    <property type="entry name" value="Thioredoxin_domain"/>
</dbReference>
<dbReference type="EMBL" id="FWWZ01000001">
    <property type="protein sequence ID" value="SMC09960.1"/>
    <property type="molecule type" value="Genomic_DNA"/>
</dbReference>
<dbReference type="STRING" id="1069081.SAMN05660197_1786"/>
<dbReference type="Gene3D" id="3.40.30.10">
    <property type="entry name" value="Glutaredoxin"/>
    <property type="match status" value="1"/>
</dbReference>
<dbReference type="Proteomes" id="UP000192602">
    <property type="component" value="Unassembled WGS sequence"/>
</dbReference>
<reference evidence="3" key="1">
    <citation type="submission" date="2017-04" db="EMBL/GenBank/DDBJ databases">
        <authorList>
            <person name="Varghese N."/>
            <person name="Submissions S."/>
        </authorList>
    </citation>
    <scope>NUCLEOTIDE SEQUENCE [LARGE SCALE GENOMIC DNA]</scope>
    <source>
        <strain evidence="3">DSM 16512</strain>
    </source>
</reference>